<keyword evidence="3" id="KW-1185">Reference proteome</keyword>
<dbReference type="SUPFAM" id="SSF52833">
    <property type="entry name" value="Thioredoxin-like"/>
    <property type="match status" value="1"/>
</dbReference>
<sequence length="84" mass="9409">MPNPDVVLLTKADCHLCAAARDAVERVTSSLGLTWTEQSIDTDPALRERYAEEIPVVFVDGIQRDFWKIDEARLVRVLKKAIAA</sequence>
<dbReference type="EMBL" id="JAUSTF010000002">
    <property type="protein sequence ID" value="MDQ0179595.1"/>
    <property type="molecule type" value="Genomic_DNA"/>
</dbReference>
<dbReference type="InterPro" id="IPR036249">
    <property type="entry name" value="Thioredoxin-like_sf"/>
</dbReference>
<proteinExistence type="predicted"/>
<gene>
    <name evidence="1" type="ORF">J2S90_000692</name>
    <name evidence="2" type="ORF">J2S93_001011</name>
</gene>
<evidence type="ECO:0000313" key="3">
    <source>
        <dbReference type="Proteomes" id="UP001230951"/>
    </source>
</evidence>
<comment type="caution">
    <text evidence="1">The sequence shown here is derived from an EMBL/GenBank/DDBJ whole genome shotgun (WGS) entry which is preliminary data.</text>
</comment>
<dbReference type="EMBL" id="JAUSRG010000001">
    <property type="protein sequence ID" value="MDP9903752.1"/>
    <property type="molecule type" value="Genomic_DNA"/>
</dbReference>
<reference evidence="1 3" key="1">
    <citation type="submission" date="2023-07" db="EMBL/GenBank/DDBJ databases">
        <title>Sorghum-associated microbial communities from plants grown in Nebraska, USA.</title>
        <authorList>
            <person name="Schachtman D."/>
        </authorList>
    </citation>
    <scope>NUCLEOTIDE SEQUENCE</scope>
    <source>
        <strain evidence="1">DS1006</strain>
        <strain evidence="2 3">DS1016</strain>
    </source>
</reference>
<evidence type="ECO:0000313" key="4">
    <source>
        <dbReference type="Proteomes" id="UP001242995"/>
    </source>
</evidence>
<dbReference type="Gene3D" id="3.40.30.10">
    <property type="entry name" value="Glutaredoxin"/>
    <property type="match status" value="1"/>
</dbReference>
<dbReference type="InterPro" id="IPR008554">
    <property type="entry name" value="Glutaredoxin-like"/>
</dbReference>
<evidence type="ECO:0000313" key="2">
    <source>
        <dbReference type="EMBL" id="MDQ0179595.1"/>
    </source>
</evidence>
<accession>A0AAW8DDR5</accession>
<name>A0AAW8DDR5_9MICC</name>
<organism evidence="1 4">
    <name type="scientific">Arthrobacter bambusae</name>
    <dbReference type="NCBI Taxonomy" id="1338426"/>
    <lineage>
        <taxon>Bacteria</taxon>
        <taxon>Bacillati</taxon>
        <taxon>Actinomycetota</taxon>
        <taxon>Actinomycetes</taxon>
        <taxon>Micrococcales</taxon>
        <taxon>Micrococcaceae</taxon>
        <taxon>Arthrobacter</taxon>
    </lineage>
</organism>
<dbReference type="Proteomes" id="UP001230951">
    <property type="component" value="Unassembled WGS sequence"/>
</dbReference>
<dbReference type="Pfam" id="PF05768">
    <property type="entry name" value="Glrx-like"/>
    <property type="match status" value="1"/>
</dbReference>
<protein>
    <submittedName>
        <fullName evidence="1">Glutaredoxin</fullName>
    </submittedName>
</protein>
<dbReference type="AlphaFoldDB" id="A0AAW8DDR5"/>
<dbReference type="RefSeq" id="WP_059389517.1">
    <property type="nucleotide sequence ID" value="NZ_JAUSRG010000001.1"/>
</dbReference>
<evidence type="ECO:0000313" key="1">
    <source>
        <dbReference type="EMBL" id="MDP9903752.1"/>
    </source>
</evidence>
<dbReference type="Proteomes" id="UP001242995">
    <property type="component" value="Unassembled WGS sequence"/>
</dbReference>